<dbReference type="InterPro" id="IPR006577">
    <property type="entry name" value="UAS"/>
</dbReference>
<evidence type="ECO:0000259" key="3">
    <source>
        <dbReference type="PROSITE" id="PS50033"/>
    </source>
</evidence>
<dbReference type="GO" id="GO:0036503">
    <property type="term" value="P:ERAD pathway"/>
    <property type="evidence" value="ECO:0007669"/>
    <property type="project" value="TreeGrafter"/>
</dbReference>
<dbReference type="AlphaFoldDB" id="A0A8T3BSS5"/>
<dbReference type="CDD" id="cd02958">
    <property type="entry name" value="UAS"/>
    <property type="match status" value="1"/>
</dbReference>
<evidence type="ECO:0000256" key="2">
    <source>
        <dbReference type="SAM" id="SignalP"/>
    </source>
</evidence>
<evidence type="ECO:0000313" key="4">
    <source>
        <dbReference type="EMBL" id="KAI0519520.1"/>
    </source>
</evidence>
<dbReference type="SMR" id="A0A8T3BSS5"/>
<reference evidence="4" key="1">
    <citation type="journal article" date="2022" name="Front. Genet.">
        <title>Chromosome-Scale Assembly of the Dendrobium nobile Genome Provides Insights Into the Molecular Mechanism of the Biosynthesis of the Medicinal Active Ingredient of Dendrobium.</title>
        <authorList>
            <person name="Xu Q."/>
            <person name="Niu S.-C."/>
            <person name="Li K.-L."/>
            <person name="Zheng P.-J."/>
            <person name="Zhang X.-J."/>
            <person name="Jia Y."/>
            <person name="Liu Y."/>
            <person name="Niu Y.-X."/>
            <person name="Yu L.-H."/>
            <person name="Chen D.-F."/>
            <person name="Zhang G.-Q."/>
        </authorList>
    </citation>
    <scope>NUCLEOTIDE SEQUENCE</scope>
    <source>
        <tissue evidence="4">Leaf</tissue>
    </source>
</reference>
<dbReference type="GO" id="GO:0005783">
    <property type="term" value="C:endoplasmic reticulum"/>
    <property type="evidence" value="ECO:0007669"/>
    <property type="project" value="TreeGrafter"/>
</dbReference>
<protein>
    <recommendedName>
        <fullName evidence="3">UBX domain-containing protein</fullName>
    </recommendedName>
</protein>
<organism evidence="4 5">
    <name type="scientific">Dendrobium nobile</name>
    <name type="common">Orchid</name>
    <dbReference type="NCBI Taxonomy" id="94219"/>
    <lineage>
        <taxon>Eukaryota</taxon>
        <taxon>Viridiplantae</taxon>
        <taxon>Streptophyta</taxon>
        <taxon>Embryophyta</taxon>
        <taxon>Tracheophyta</taxon>
        <taxon>Spermatophyta</taxon>
        <taxon>Magnoliopsida</taxon>
        <taxon>Liliopsida</taxon>
        <taxon>Asparagales</taxon>
        <taxon>Orchidaceae</taxon>
        <taxon>Epidendroideae</taxon>
        <taxon>Malaxideae</taxon>
        <taxon>Dendrobiinae</taxon>
        <taxon>Dendrobium</taxon>
    </lineage>
</organism>
<dbReference type="PROSITE" id="PS50033">
    <property type="entry name" value="UBX"/>
    <property type="match status" value="1"/>
</dbReference>
<feature type="signal peptide" evidence="2">
    <location>
        <begin position="1"/>
        <end position="28"/>
    </location>
</feature>
<keyword evidence="5" id="KW-1185">Reference proteome</keyword>
<dbReference type="Proteomes" id="UP000829196">
    <property type="component" value="Unassembled WGS sequence"/>
</dbReference>
<dbReference type="EMBL" id="JAGYWB010000006">
    <property type="protein sequence ID" value="KAI0519520.1"/>
    <property type="molecule type" value="Genomic_DNA"/>
</dbReference>
<dbReference type="InterPro" id="IPR029071">
    <property type="entry name" value="Ubiquitin-like_domsf"/>
</dbReference>
<dbReference type="OrthoDB" id="1026733at2759"/>
<dbReference type="SUPFAM" id="SSF52833">
    <property type="entry name" value="Thioredoxin-like"/>
    <property type="match status" value="1"/>
</dbReference>
<evidence type="ECO:0000256" key="1">
    <source>
        <dbReference type="SAM" id="MobiDB-lite"/>
    </source>
</evidence>
<feature type="region of interest" description="Disordered" evidence="1">
    <location>
        <begin position="267"/>
        <end position="316"/>
    </location>
</feature>
<accession>A0A8T3BSS5</accession>
<dbReference type="InterPro" id="IPR001012">
    <property type="entry name" value="UBX_dom"/>
</dbReference>
<dbReference type="InterPro" id="IPR049483">
    <property type="entry name" value="FAF1_2-like_UAS"/>
</dbReference>
<dbReference type="Pfam" id="PF21021">
    <property type="entry name" value="FAF1"/>
    <property type="match status" value="1"/>
</dbReference>
<dbReference type="InterPro" id="IPR036249">
    <property type="entry name" value="Thioredoxin-like_sf"/>
</dbReference>
<dbReference type="SMART" id="SM00594">
    <property type="entry name" value="UAS"/>
    <property type="match status" value="1"/>
</dbReference>
<dbReference type="InterPro" id="IPR050730">
    <property type="entry name" value="UBX_domain-protein"/>
</dbReference>
<name>A0A8T3BSS5_DENNO</name>
<dbReference type="PANTHER" id="PTHR23322">
    <property type="entry name" value="FAS-ASSOCIATED PROTEIN"/>
    <property type="match status" value="1"/>
</dbReference>
<keyword evidence="2" id="KW-0732">Signal</keyword>
<feature type="chain" id="PRO_5035751115" description="UBX domain-containing protein" evidence="2">
    <location>
        <begin position="29"/>
        <end position="405"/>
    </location>
</feature>
<dbReference type="Pfam" id="PF00789">
    <property type="entry name" value="UBX"/>
    <property type="match status" value="1"/>
</dbReference>
<proteinExistence type="predicted"/>
<dbReference type="Gene3D" id="3.40.30.10">
    <property type="entry name" value="Glutaredoxin"/>
    <property type="match status" value="1"/>
</dbReference>
<dbReference type="CDD" id="cd01767">
    <property type="entry name" value="UBX"/>
    <property type="match status" value="1"/>
</dbReference>
<gene>
    <name evidence="4" type="ORF">KFK09_006969</name>
</gene>
<dbReference type="PANTHER" id="PTHR23322:SF71">
    <property type="entry name" value="UBIQUITIN-ASSOCIATED (UBA) PROTEIN-RELATED"/>
    <property type="match status" value="1"/>
</dbReference>
<dbReference type="GO" id="GO:0043130">
    <property type="term" value="F:ubiquitin binding"/>
    <property type="evidence" value="ECO:0007669"/>
    <property type="project" value="TreeGrafter"/>
</dbReference>
<dbReference type="SMART" id="SM00166">
    <property type="entry name" value="UBX"/>
    <property type="match status" value="1"/>
</dbReference>
<dbReference type="SUPFAM" id="SSF54236">
    <property type="entry name" value="Ubiquitin-like"/>
    <property type="match status" value="1"/>
</dbReference>
<evidence type="ECO:0000313" key="5">
    <source>
        <dbReference type="Proteomes" id="UP000829196"/>
    </source>
</evidence>
<dbReference type="Gene3D" id="3.10.20.90">
    <property type="entry name" value="Phosphatidylinositol 3-kinase Catalytic Subunit, Chain A, domain 1"/>
    <property type="match status" value="1"/>
</dbReference>
<feature type="domain" description="UBX" evidence="3">
    <location>
        <begin position="323"/>
        <end position="401"/>
    </location>
</feature>
<feature type="compositionally biased region" description="Basic and acidic residues" evidence="1">
    <location>
        <begin position="291"/>
        <end position="316"/>
    </location>
</feature>
<comment type="caution">
    <text evidence="4">The sequence shown here is derived from an EMBL/GenBank/DDBJ whole genome shotgun (WGS) entry which is preliminary data.</text>
</comment>
<sequence>MGESFTVALFYNLLLLLQYQTLLQMASSQTSHDLIEGLRTSCNNLVRRMMRLPFGILDDISRVIGREATGRNSSYPEPLHQLEEFEFNIPEEWYFLNVFERQYGESHPFFYASRFMEALKIAKNESKFVFVYLHSPDHPLTPSFCHETLCSELAVQFLDENFVSWGAVASRGEGLEMAMALRVTSFPFCAVVAPATGKSIAVLQKVEGPVSPEALVEILQRTLEEQGSAFRLSITAEEEVIRENRRLREEQDKAYLAALQKDKEKEELLSATERRRKVNDENLSRKPAQKHTLEQMKEVPKETPRPKEASEEAQKKENITLRKMQPHTRLLIRFPNGTKKEQKFTSTDTIRSIYKYIDSLEIPGVGSYQLISNFPRKVYGHEQLDMTLREAGLHPNAALFLELIS</sequence>